<reference evidence="9" key="1">
    <citation type="submission" date="2014-11" db="EMBL/GenBank/DDBJ databases">
        <title>Draft genome sequence of Hydrogenophaga intermedia S1.</title>
        <authorList>
            <person name="Gan H.M."/>
            <person name="Chew T.H."/>
            <person name="Stolz A."/>
        </authorList>
    </citation>
    <scope>NUCLEOTIDE SEQUENCE [LARGE SCALE GENOMIC DNA]</scope>
    <source>
        <strain evidence="9">S1</strain>
    </source>
</reference>
<evidence type="ECO:0000256" key="7">
    <source>
        <dbReference type="ARBA" id="ARBA00023033"/>
    </source>
</evidence>
<dbReference type="Pfam" id="PF13738">
    <property type="entry name" value="Pyr_redox_3"/>
    <property type="match status" value="1"/>
</dbReference>
<dbReference type="EMBL" id="CCAE010000034">
    <property type="protein sequence ID" value="CDN89032.1"/>
    <property type="molecule type" value="Genomic_DNA"/>
</dbReference>
<keyword evidence="6" id="KW-0560">Oxidoreductase</keyword>
<dbReference type="AlphaFoldDB" id="A0A1L1PG36"/>
<dbReference type="SUPFAM" id="SSF51905">
    <property type="entry name" value="FAD/NAD(P)-binding domain"/>
    <property type="match status" value="2"/>
</dbReference>
<dbReference type="InterPro" id="IPR036188">
    <property type="entry name" value="FAD/NAD-bd_sf"/>
</dbReference>
<protein>
    <submittedName>
        <fullName evidence="8">FAD dependent oxidoreductase</fullName>
    </submittedName>
</protein>
<proteinExistence type="inferred from homology"/>
<evidence type="ECO:0000256" key="1">
    <source>
        <dbReference type="ARBA" id="ARBA00001974"/>
    </source>
</evidence>
<evidence type="ECO:0000256" key="6">
    <source>
        <dbReference type="ARBA" id="ARBA00023002"/>
    </source>
</evidence>
<keyword evidence="9" id="KW-1185">Reference proteome</keyword>
<gene>
    <name evidence="8" type="ORF">BN948_03469</name>
</gene>
<evidence type="ECO:0000256" key="5">
    <source>
        <dbReference type="ARBA" id="ARBA00022857"/>
    </source>
</evidence>
<accession>A0A1L1PG36</accession>
<organism evidence="8 9">
    <name type="scientific">Hydrogenophaga intermedia</name>
    <dbReference type="NCBI Taxonomy" id="65786"/>
    <lineage>
        <taxon>Bacteria</taxon>
        <taxon>Pseudomonadati</taxon>
        <taxon>Pseudomonadota</taxon>
        <taxon>Betaproteobacteria</taxon>
        <taxon>Burkholderiales</taxon>
        <taxon>Comamonadaceae</taxon>
        <taxon>Hydrogenophaga</taxon>
    </lineage>
</organism>
<keyword evidence="5" id="KW-0521">NADP</keyword>
<dbReference type="InterPro" id="IPR050775">
    <property type="entry name" value="FAD-binding_Monooxygenases"/>
</dbReference>
<keyword evidence="4" id="KW-0274">FAD</keyword>
<dbReference type="RefSeq" id="WP_035622880.1">
    <property type="nucleotide sequence ID" value="NZ_CCAE010000034.1"/>
</dbReference>
<dbReference type="Proteomes" id="UP000028878">
    <property type="component" value="Unassembled WGS sequence"/>
</dbReference>
<evidence type="ECO:0000313" key="9">
    <source>
        <dbReference type="Proteomes" id="UP000028878"/>
    </source>
</evidence>
<evidence type="ECO:0000256" key="4">
    <source>
        <dbReference type="ARBA" id="ARBA00022827"/>
    </source>
</evidence>
<evidence type="ECO:0000313" key="8">
    <source>
        <dbReference type="EMBL" id="CDN89032.1"/>
    </source>
</evidence>
<dbReference type="PRINTS" id="PR00411">
    <property type="entry name" value="PNDRDTASEI"/>
</dbReference>
<dbReference type="PANTHER" id="PTHR43098:SF3">
    <property type="entry name" value="L-ORNITHINE N(5)-MONOOXYGENASE-RELATED"/>
    <property type="match status" value="1"/>
</dbReference>
<dbReference type="PANTHER" id="PTHR43098">
    <property type="entry name" value="L-ORNITHINE N(5)-MONOOXYGENASE-RELATED"/>
    <property type="match status" value="1"/>
</dbReference>
<keyword evidence="7" id="KW-0503">Monooxygenase</keyword>
<sequence>MTTMKLDMVVVGAGFAGIYQLYKAREAGMSVKALEMGDGVGGTWFWNRYPGARCDVESLDYSYSFSRELEEEWEWSERYAPQAEILRYMNHVVDRFGLRDDILLNARVTTAHYDEVRALWDVATADGQRFEARYLVMATGGLSIPQKPDLKGLDDFQGRWYHSARWPSEGVDFTGQRVVLIGTGSSGVQMTPEIAAQAKQLTVLQRTANFSVPAHNVPFTPEALKAAKARYPERRAMGREAVTGQFLNANTKTAAEMTDEERIAELEYRWRGAGGGFRMLRTFADQMSNLSTNRLVAEFARSKIREAVKDPRKAEALCPKDDLPFGTKRLCVDSRYYETFNLPHVDIVDVSADPIVEATPTGIRTKSRQFDCDAIVFATGFDAMTGALKSIDLRGEGGVALRDKWEHGPTSYLGIGIAGFPNLFVIAGPGSPSVLSNMVHSIETHVDWIMRLIQTAKARDAKRIAARQDAEDAWVQRCADEANKTLYPRANSWYMGANIEGKPRVFMAFVSGVPLYRRLIEEVAANDYQGFDIA</sequence>
<keyword evidence="3" id="KW-0285">Flavoprotein</keyword>
<name>A0A1L1PG36_HYDIT</name>
<evidence type="ECO:0000256" key="2">
    <source>
        <dbReference type="ARBA" id="ARBA00010139"/>
    </source>
</evidence>
<evidence type="ECO:0000256" key="3">
    <source>
        <dbReference type="ARBA" id="ARBA00022630"/>
    </source>
</evidence>
<comment type="cofactor">
    <cofactor evidence="1">
        <name>FAD</name>
        <dbReference type="ChEBI" id="CHEBI:57692"/>
    </cofactor>
</comment>
<dbReference type="Gene3D" id="3.50.50.60">
    <property type="entry name" value="FAD/NAD(P)-binding domain"/>
    <property type="match status" value="2"/>
</dbReference>
<dbReference type="GO" id="GO:0004497">
    <property type="term" value="F:monooxygenase activity"/>
    <property type="evidence" value="ECO:0007669"/>
    <property type="project" value="UniProtKB-KW"/>
</dbReference>
<comment type="similarity">
    <text evidence="2">Belongs to the FAD-binding monooxygenase family.</text>
</comment>